<evidence type="ECO:0000256" key="1">
    <source>
        <dbReference type="SAM" id="MobiDB-lite"/>
    </source>
</evidence>
<feature type="region of interest" description="Disordered" evidence="1">
    <location>
        <begin position="1"/>
        <end position="33"/>
    </location>
</feature>
<feature type="compositionally biased region" description="Pro residues" evidence="1">
    <location>
        <begin position="22"/>
        <end position="32"/>
    </location>
</feature>
<reference evidence="3 4" key="1">
    <citation type="submission" date="2023-03" db="EMBL/GenBank/DDBJ databases">
        <title>High recombination rates correlate with genetic variation in Cardiocondyla obscurior ants.</title>
        <authorList>
            <person name="Errbii M."/>
        </authorList>
    </citation>
    <scope>NUCLEOTIDE SEQUENCE [LARGE SCALE GENOMIC DNA]</scope>
    <source>
        <strain evidence="3">Alpha-2009</strain>
        <tissue evidence="3">Whole body</tissue>
    </source>
</reference>
<keyword evidence="2" id="KW-0472">Membrane</keyword>
<dbReference type="EMBL" id="JADYXP020000007">
    <property type="protein sequence ID" value="KAL0120746.1"/>
    <property type="molecule type" value="Genomic_DNA"/>
</dbReference>
<evidence type="ECO:0000313" key="3">
    <source>
        <dbReference type="EMBL" id="KAL0120746.1"/>
    </source>
</evidence>
<keyword evidence="2" id="KW-0812">Transmembrane</keyword>
<dbReference type="AlphaFoldDB" id="A0AAW2G0R8"/>
<feature type="transmembrane region" description="Helical" evidence="2">
    <location>
        <begin position="73"/>
        <end position="93"/>
    </location>
</feature>
<gene>
    <name evidence="3" type="ORF">PUN28_008428</name>
</gene>
<keyword evidence="2" id="KW-1133">Transmembrane helix</keyword>
<proteinExistence type="predicted"/>
<name>A0AAW2G0R8_9HYME</name>
<evidence type="ECO:0000256" key="2">
    <source>
        <dbReference type="SAM" id="Phobius"/>
    </source>
</evidence>
<protein>
    <submittedName>
        <fullName evidence="3">Uncharacterized protein</fullName>
    </submittedName>
</protein>
<dbReference type="Proteomes" id="UP001430953">
    <property type="component" value="Unassembled WGS sequence"/>
</dbReference>
<comment type="caution">
    <text evidence="3">The sequence shown here is derived from an EMBL/GenBank/DDBJ whole genome shotgun (WGS) entry which is preliminary data.</text>
</comment>
<organism evidence="3 4">
    <name type="scientific">Cardiocondyla obscurior</name>
    <dbReference type="NCBI Taxonomy" id="286306"/>
    <lineage>
        <taxon>Eukaryota</taxon>
        <taxon>Metazoa</taxon>
        <taxon>Ecdysozoa</taxon>
        <taxon>Arthropoda</taxon>
        <taxon>Hexapoda</taxon>
        <taxon>Insecta</taxon>
        <taxon>Pterygota</taxon>
        <taxon>Neoptera</taxon>
        <taxon>Endopterygota</taxon>
        <taxon>Hymenoptera</taxon>
        <taxon>Apocrita</taxon>
        <taxon>Aculeata</taxon>
        <taxon>Formicoidea</taxon>
        <taxon>Formicidae</taxon>
        <taxon>Myrmicinae</taxon>
        <taxon>Cardiocondyla</taxon>
    </lineage>
</organism>
<sequence>MRPWEPFEEWSTISQPPSRSRPAPPSRPPPTAPLIGIRKVFTSPAPKDSATKITAALMDSEVATISMKRNNSILCYFSLIIKFNVALIVNSFFF</sequence>
<evidence type="ECO:0000313" key="4">
    <source>
        <dbReference type="Proteomes" id="UP001430953"/>
    </source>
</evidence>
<accession>A0AAW2G0R8</accession>
<keyword evidence="4" id="KW-1185">Reference proteome</keyword>